<dbReference type="GO" id="GO:0005829">
    <property type="term" value="C:cytosol"/>
    <property type="evidence" value="ECO:0007669"/>
    <property type="project" value="TreeGrafter"/>
</dbReference>
<reference evidence="8" key="1">
    <citation type="submission" date="2018-05" db="EMBL/GenBank/DDBJ databases">
        <authorList>
            <person name="Lanie J.A."/>
            <person name="Ng W.-L."/>
            <person name="Kazmierczak K.M."/>
            <person name="Andrzejewski T.M."/>
            <person name="Davidsen T.M."/>
            <person name="Wayne K.J."/>
            <person name="Tettelin H."/>
            <person name="Glass J.I."/>
            <person name="Rusch D."/>
            <person name="Podicherti R."/>
            <person name="Tsui H.-C.T."/>
            <person name="Winkler M.E."/>
        </authorList>
    </citation>
    <scope>NUCLEOTIDE SEQUENCE</scope>
</reference>
<dbReference type="InterPro" id="IPR036678">
    <property type="entry name" value="MutS_con_dom_sf"/>
</dbReference>
<dbReference type="SUPFAM" id="SSF55271">
    <property type="entry name" value="DNA repair protein MutS, domain I"/>
    <property type="match status" value="1"/>
</dbReference>
<gene>
    <name evidence="8" type="ORF">METZ01_LOCUS374387</name>
</gene>
<evidence type="ECO:0000256" key="3">
    <source>
        <dbReference type="ARBA" id="ARBA00022840"/>
    </source>
</evidence>
<sequence length="250" mass="28257">MVCMNNSNQKELPLMGAKDITLKTTPMFQQYLMIKSEYEECLLFFRMGDFYELFFDDAVTAANELDIALTSRGQYDGNPVPMCGVPFHAYVPYLQKLTHKGYKVAICEQTENPEEAKKRGGYKAIVRREVIRVVTPGTLIDDILLQPKINNFLLSIISVNNDYGLSWIDISVGDLYTQSCTEDDLLAILATVRPKEVLLSAELILDNKKLITLLENHIGASISPLTKNISNIEKLKKLICMYFNVKSIDS</sequence>
<dbReference type="Gene3D" id="3.30.420.110">
    <property type="entry name" value="MutS, connector domain"/>
    <property type="match status" value="1"/>
</dbReference>
<proteinExistence type="predicted"/>
<dbReference type="FunFam" id="3.40.1170.10:FF:000001">
    <property type="entry name" value="DNA mismatch repair protein MutS"/>
    <property type="match status" value="1"/>
</dbReference>
<keyword evidence="1" id="KW-0547">Nucleotide-binding</keyword>
<evidence type="ECO:0000256" key="5">
    <source>
        <dbReference type="ARBA" id="ARBA00023204"/>
    </source>
</evidence>
<feature type="non-terminal residue" evidence="8">
    <location>
        <position position="250"/>
    </location>
</feature>
<dbReference type="InterPro" id="IPR045076">
    <property type="entry name" value="MutS"/>
</dbReference>
<evidence type="ECO:0000259" key="7">
    <source>
        <dbReference type="Pfam" id="PF05188"/>
    </source>
</evidence>
<name>A0A382THT8_9ZZZZ</name>
<dbReference type="GO" id="GO:0140664">
    <property type="term" value="F:ATP-dependent DNA damage sensor activity"/>
    <property type="evidence" value="ECO:0007669"/>
    <property type="project" value="InterPro"/>
</dbReference>
<dbReference type="PANTHER" id="PTHR11361">
    <property type="entry name" value="DNA MISMATCH REPAIR PROTEIN MUTS FAMILY MEMBER"/>
    <property type="match status" value="1"/>
</dbReference>
<keyword evidence="3" id="KW-0067">ATP-binding</keyword>
<keyword evidence="5" id="KW-0234">DNA repair</keyword>
<dbReference type="SUPFAM" id="SSF53150">
    <property type="entry name" value="DNA repair protein MutS, domain II"/>
    <property type="match status" value="1"/>
</dbReference>
<evidence type="ECO:0000313" key="8">
    <source>
        <dbReference type="EMBL" id="SVD21533.1"/>
    </source>
</evidence>
<protein>
    <recommendedName>
        <fullName evidence="9">DNA mismatch repair protein MutS-like N-terminal domain-containing protein</fullName>
    </recommendedName>
</protein>
<feature type="domain" description="DNA mismatch repair protein MutS-like N-terminal" evidence="6">
    <location>
        <begin position="25"/>
        <end position="142"/>
    </location>
</feature>
<dbReference type="InterPro" id="IPR007695">
    <property type="entry name" value="DNA_mismatch_repair_MutS-lik_N"/>
</dbReference>
<evidence type="ECO:0008006" key="9">
    <source>
        <dbReference type="Google" id="ProtNLM"/>
    </source>
</evidence>
<evidence type="ECO:0000259" key="6">
    <source>
        <dbReference type="Pfam" id="PF01624"/>
    </source>
</evidence>
<keyword evidence="2" id="KW-0227">DNA damage</keyword>
<dbReference type="PANTHER" id="PTHR11361:SF34">
    <property type="entry name" value="DNA MISMATCH REPAIR PROTEIN MSH1, MITOCHONDRIAL"/>
    <property type="match status" value="1"/>
</dbReference>
<dbReference type="GO" id="GO:0030983">
    <property type="term" value="F:mismatched DNA binding"/>
    <property type="evidence" value="ECO:0007669"/>
    <property type="project" value="InterPro"/>
</dbReference>
<dbReference type="InterPro" id="IPR007860">
    <property type="entry name" value="DNA_mmatch_repair_MutS_con_dom"/>
</dbReference>
<dbReference type="AlphaFoldDB" id="A0A382THT8"/>
<dbReference type="GO" id="GO:0006298">
    <property type="term" value="P:mismatch repair"/>
    <property type="evidence" value="ECO:0007669"/>
    <property type="project" value="InterPro"/>
</dbReference>
<evidence type="ECO:0000256" key="2">
    <source>
        <dbReference type="ARBA" id="ARBA00022763"/>
    </source>
</evidence>
<organism evidence="8">
    <name type="scientific">marine metagenome</name>
    <dbReference type="NCBI Taxonomy" id="408172"/>
    <lineage>
        <taxon>unclassified sequences</taxon>
        <taxon>metagenomes</taxon>
        <taxon>ecological metagenomes</taxon>
    </lineage>
</organism>
<dbReference type="EMBL" id="UINC01136644">
    <property type="protein sequence ID" value="SVD21533.1"/>
    <property type="molecule type" value="Genomic_DNA"/>
</dbReference>
<accession>A0A382THT8</accession>
<dbReference type="Pfam" id="PF01624">
    <property type="entry name" value="MutS_I"/>
    <property type="match status" value="1"/>
</dbReference>
<feature type="domain" description="DNA mismatch repair protein MutS connector" evidence="7">
    <location>
        <begin position="151"/>
        <end position="250"/>
    </location>
</feature>
<dbReference type="Gene3D" id="3.40.1170.10">
    <property type="entry name" value="DNA repair protein MutS, domain I"/>
    <property type="match status" value="1"/>
</dbReference>
<dbReference type="InterPro" id="IPR016151">
    <property type="entry name" value="DNA_mismatch_repair_MutS_N"/>
</dbReference>
<dbReference type="GO" id="GO:0005524">
    <property type="term" value="F:ATP binding"/>
    <property type="evidence" value="ECO:0007669"/>
    <property type="project" value="UniProtKB-KW"/>
</dbReference>
<evidence type="ECO:0000256" key="1">
    <source>
        <dbReference type="ARBA" id="ARBA00022741"/>
    </source>
</evidence>
<keyword evidence="4" id="KW-0238">DNA-binding</keyword>
<evidence type="ECO:0000256" key="4">
    <source>
        <dbReference type="ARBA" id="ARBA00023125"/>
    </source>
</evidence>
<dbReference type="Pfam" id="PF05188">
    <property type="entry name" value="MutS_II"/>
    <property type="match status" value="1"/>
</dbReference>